<dbReference type="EMBL" id="QUTE01003668">
    <property type="protein sequence ID" value="RHZ39545.1"/>
    <property type="molecule type" value="Genomic_DNA"/>
</dbReference>
<sequence length="95" mass="10599">MSTTAATKQLADLSRKIFQRLPQNNIKSGNKIISAQLKGDKVASWFNKPLVLGMGGYSEYYQKVNQYRLDTNATLKQQGRGPPKKGAGKRSQKKK</sequence>
<evidence type="ECO:0000313" key="30">
    <source>
        <dbReference type="Proteomes" id="UP000285712"/>
    </source>
</evidence>
<evidence type="ECO:0000313" key="27">
    <source>
        <dbReference type="Proteomes" id="UP000283543"/>
    </source>
</evidence>
<dbReference type="EMBL" id="QUSZ01003289">
    <property type="protein sequence ID" value="RHY19013.1"/>
    <property type="molecule type" value="Genomic_DNA"/>
</dbReference>
<dbReference type="EMBL" id="VJMI01016508">
    <property type="protein sequence ID" value="KAF0718595.1"/>
    <property type="molecule type" value="Genomic_DNA"/>
</dbReference>
<dbReference type="AlphaFoldDB" id="W4GET6"/>
<evidence type="ECO:0000313" key="25">
    <source>
        <dbReference type="Proteomes" id="UP000266643"/>
    </source>
</evidence>
<name>W4GET6_APHAT</name>
<reference evidence="20 28" key="3">
    <citation type="submission" date="2018-07" db="EMBL/GenBank/DDBJ databases">
        <title>Annotation of Aphanomyces astaci genome assembly.</title>
        <authorList>
            <person name="Studholme D.J."/>
        </authorList>
    </citation>
    <scope>NUCLEOTIDE SEQUENCE [LARGE SCALE GENOMIC DNA]</scope>
    <source>
        <strain evidence="20">Pc</strain>
    </source>
</reference>
<dbReference type="Proteomes" id="UP000286510">
    <property type="component" value="Unassembled WGS sequence"/>
</dbReference>
<feature type="compositionally biased region" description="Basic residues" evidence="7">
    <location>
        <begin position="82"/>
        <end position="95"/>
    </location>
</feature>
<dbReference type="STRING" id="112090.W4GET6"/>
<dbReference type="GO" id="GO:0005840">
    <property type="term" value="C:ribosome"/>
    <property type="evidence" value="ECO:0007669"/>
    <property type="project" value="UniProtKB-KW"/>
</dbReference>
<dbReference type="EMBL" id="QUTF01010549">
    <property type="protein sequence ID" value="RHZ31733.1"/>
    <property type="molecule type" value="Genomic_DNA"/>
</dbReference>
<dbReference type="Proteomes" id="UP000283543">
    <property type="component" value="Unassembled WGS sequence"/>
</dbReference>
<keyword evidence="28" id="KW-1185">Reference proteome</keyword>
<comment type="similarity">
    <text evidence="2">Belongs to the mitochondrion-specific ribosomal protein mS33 family.</text>
</comment>
<dbReference type="Proteomes" id="UP000275652">
    <property type="component" value="Unassembled WGS sequence"/>
</dbReference>
<keyword evidence="3" id="KW-0689">Ribosomal protein</keyword>
<evidence type="ECO:0000256" key="1">
    <source>
        <dbReference type="ARBA" id="ARBA00004173"/>
    </source>
</evidence>
<dbReference type="OrthoDB" id="6495301at2759"/>
<dbReference type="EMBL" id="QUTA01005669">
    <property type="protein sequence ID" value="RHY14635.1"/>
    <property type="molecule type" value="Genomic_DNA"/>
</dbReference>
<evidence type="ECO:0000313" key="31">
    <source>
        <dbReference type="Proteomes" id="UP000286510"/>
    </source>
</evidence>
<dbReference type="Proteomes" id="UP000285430">
    <property type="component" value="Unassembled WGS sequence"/>
</dbReference>
<comment type="subcellular location">
    <subcellularLocation>
        <location evidence="1">Mitochondrion</location>
    </subcellularLocation>
</comment>
<feature type="region of interest" description="Disordered" evidence="7">
    <location>
        <begin position="72"/>
        <end position="95"/>
    </location>
</feature>
<evidence type="ECO:0000256" key="3">
    <source>
        <dbReference type="ARBA" id="ARBA00022980"/>
    </source>
</evidence>
<dbReference type="Proteomes" id="UP000284702">
    <property type="component" value="Unassembled WGS sequence"/>
</dbReference>
<dbReference type="Proteomes" id="UP000266239">
    <property type="component" value="Unassembled WGS sequence"/>
</dbReference>
<dbReference type="EMBL" id="QUTC01005686">
    <property type="protein sequence ID" value="RHY56453.1"/>
    <property type="molecule type" value="Genomic_DNA"/>
</dbReference>
<dbReference type="EMBL" id="QUTD01009511">
    <property type="protein sequence ID" value="RHY42664.1"/>
    <property type="molecule type" value="Genomic_DNA"/>
</dbReference>
<dbReference type="PANTHER" id="PTHR13362">
    <property type="entry name" value="MITOCHONDRIAL RIBOSOMAL PROTEIN S33"/>
    <property type="match status" value="1"/>
</dbReference>
<evidence type="ECO:0000313" key="29">
    <source>
        <dbReference type="Proteomes" id="UP000285430"/>
    </source>
</evidence>
<dbReference type="GeneID" id="20810478"/>
<dbReference type="GO" id="GO:0005739">
    <property type="term" value="C:mitochondrion"/>
    <property type="evidence" value="ECO:0007669"/>
    <property type="project" value="UniProtKB-SubCell"/>
</dbReference>
<evidence type="ECO:0000313" key="26">
    <source>
        <dbReference type="Proteomes" id="UP000275652"/>
    </source>
</evidence>
<protein>
    <recommendedName>
        <fullName evidence="6">Small ribosomal subunit protein mS33</fullName>
    </recommendedName>
</protein>
<dbReference type="EMBL" id="KI913132">
    <property type="protein sequence ID" value="ETV77554.1"/>
    <property type="molecule type" value="Genomic_DNA"/>
</dbReference>
<dbReference type="Proteomes" id="UP000469452">
    <property type="component" value="Unassembled WGS sequence"/>
</dbReference>
<evidence type="ECO:0000313" key="12">
    <source>
        <dbReference type="EMBL" id="RHY42664.1"/>
    </source>
</evidence>
<evidence type="ECO:0000313" key="10">
    <source>
        <dbReference type="EMBL" id="RHY14635.1"/>
    </source>
</evidence>
<dbReference type="VEuPathDB" id="FungiDB:H257_08482"/>
<dbReference type="RefSeq" id="XP_009832664.1">
    <property type="nucleotide sequence ID" value="XM_009834362.1"/>
</dbReference>
<dbReference type="PANTHER" id="PTHR13362:SF2">
    <property type="entry name" value="SMALL RIBOSOMAL SUBUNIT PROTEIN MS33"/>
    <property type="match status" value="1"/>
</dbReference>
<reference evidence="9 32" key="5">
    <citation type="submission" date="2019-06" db="EMBL/GenBank/DDBJ databases">
        <title>Genomics analysis of Aphanomyces spp. identifies a new class of oomycete effector associated with host adaptation.</title>
        <authorList>
            <person name="Gaulin E."/>
        </authorList>
    </citation>
    <scope>NUCLEOTIDE SEQUENCE [LARGE SCALE GENOMIC DNA]</scope>
    <source>
        <strain evidence="9 32">E</strain>
    </source>
</reference>
<dbReference type="Proteomes" id="UP000285712">
    <property type="component" value="Unassembled WGS sequence"/>
</dbReference>
<dbReference type="Proteomes" id="UP000265427">
    <property type="component" value="Unassembled WGS sequence"/>
</dbReference>
<evidence type="ECO:0000313" key="15">
    <source>
        <dbReference type="EMBL" id="RHY91248.1"/>
    </source>
</evidence>
<evidence type="ECO:0000313" key="21">
    <source>
        <dbReference type="Proteomes" id="UP000265427"/>
    </source>
</evidence>
<keyword evidence="5" id="KW-0687">Ribonucleoprotein</keyword>
<evidence type="ECO:0000313" key="17">
    <source>
        <dbReference type="EMBL" id="RHZ31733.1"/>
    </source>
</evidence>
<dbReference type="Proteomes" id="UP000266643">
    <property type="component" value="Unassembled WGS sequence"/>
</dbReference>
<dbReference type="Pfam" id="PF08293">
    <property type="entry name" value="MRP-S33"/>
    <property type="match status" value="1"/>
</dbReference>
<proteinExistence type="inferred from homology"/>
<evidence type="ECO:0000256" key="2">
    <source>
        <dbReference type="ARBA" id="ARBA00008970"/>
    </source>
</evidence>
<evidence type="ECO:0000313" key="32">
    <source>
        <dbReference type="Proteomes" id="UP000469452"/>
    </source>
</evidence>
<evidence type="ECO:0000313" key="23">
    <source>
        <dbReference type="Proteomes" id="UP000266196"/>
    </source>
</evidence>
<reference evidence="21 22" key="4">
    <citation type="submission" date="2018-08" db="EMBL/GenBank/DDBJ databases">
        <title>Aphanomyces genome sequencing and annotation.</title>
        <authorList>
            <person name="Minardi D."/>
            <person name="Oidtmann B."/>
            <person name="Van Der Giezen M."/>
            <person name="Studholme D.J."/>
        </authorList>
    </citation>
    <scope>NUCLEOTIDE SEQUENCE [LARGE SCALE GENOMIC DNA]</scope>
    <source>
        <strain evidence="18 23">197901</strain>
        <strain evidence="12 25">D2</strain>
        <strain evidence="16 29">Da</strain>
        <strain evidence="17 31">FDL457</strain>
        <strain evidence="11 21">Kv</strain>
        <strain evidence="13 22">SA</strain>
        <strain evidence="14 27">Si</strain>
        <strain evidence="15 30">Sv</strain>
        <strain evidence="10 24">Yx</strain>
    </source>
</reference>
<evidence type="ECO:0000256" key="7">
    <source>
        <dbReference type="SAM" id="MobiDB-lite"/>
    </source>
</evidence>
<dbReference type="Proteomes" id="UP000265716">
    <property type="component" value="Unassembled WGS sequence"/>
</dbReference>
<dbReference type="EMBL" id="QUTI01016939">
    <property type="protein sequence ID" value="RLO10939.1"/>
    <property type="molecule type" value="Genomic_DNA"/>
</dbReference>
<evidence type="ECO:0000313" key="9">
    <source>
        <dbReference type="EMBL" id="KAF0718595.1"/>
    </source>
</evidence>
<dbReference type="EMBL" id="QUTH01003577">
    <property type="protein sequence ID" value="RHZ18536.1"/>
    <property type="molecule type" value="Genomic_DNA"/>
</dbReference>
<gene>
    <name evidence="9" type="ORF">AaE_010614</name>
    <name evidence="20" type="ORF">B5M09_009882</name>
    <name evidence="10" type="ORF">DYB25_005945</name>
    <name evidence="17" type="ORF">DYB26_005188</name>
    <name evidence="19" type="ORF">DYB28_012078</name>
    <name evidence="12" type="ORF">DYB30_005491</name>
    <name evidence="18" type="ORF">DYB31_004175</name>
    <name evidence="14" type="ORF">DYB34_005171</name>
    <name evidence="15" type="ORF">DYB35_003548</name>
    <name evidence="11" type="ORF">DYB36_002248</name>
    <name evidence="16" type="ORF">DYB37_003533</name>
    <name evidence="13" type="ORF">DYB38_004935</name>
    <name evidence="8" type="ORF">H257_08482</name>
</gene>
<reference evidence="19 26" key="2">
    <citation type="journal article" date="2018" name="J. Invertebr. Pathol.">
        <title>New genotyping method for the causative agent of crayfish plague (Aphanomyces astaci) based on whole genome data.</title>
        <authorList>
            <person name="Minardi D."/>
            <person name="Studholme D.J."/>
            <person name="van der Giezen M."/>
            <person name="Pretto T."/>
            <person name="Oidtmann B."/>
        </authorList>
    </citation>
    <scope>NUCLEOTIDE SEQUENCE [LARGE SCALE GENOMIC DNA]</scope>
    <source>
        <strain evidence="19 26">KB13</strain>
    </source>
</reference>
<dbReference type="EMBL" id="MZMZ02003919">
    <property type="protein sequence ID" value="RQM20373.1"/>
    <property type="molecule type" value="Genomic_DNA"/>
</dbReference>
<evidence type="ECO:0000256" key="5">
    <source>
        <dbReference type="ARBA" id="ARBA00023274"/>
    </source>
</evidence>
<reference evidence="8" key="1">
    <citation type="submission" date="2013-12" db="EMBL/GenBank/DDBJ databases">
        <title>The Genome Sequence of Aphanomyces astaci APO3.</title>
        <authorList>
            <consortium name="The Broad Institute Genomics Platform"/>
            <person name="Russ C."/>
            <person name="Tyler B."/>
            <person name="van West P."/>
            <person name="Dieguez-Uribeondo J."/>
            <person name="Young S.K."/>
            <person name="Zeng Q."/>
            <person name="Gargeya S."/>
            <person name="Fitzgerald M."/>
            <person name="Abouelleil A."/>
            <person name="Alvarado L."/>
            <person name="Chapman S.B."/>
            <person name="Gainer-Dewar J."/>
            <person name="Goldberg J."/>
            <person name="Griggs A."/>
            <person name="Gujja S."/>
            <person name="Hansen M."/>
            <person name="Howarth C."/>
            <person name="Imamovic A."/>
            <person name="Ireland A."/>
            <person name="Larimer J."/>
            <person name="McCowan C."/>
            <person name="Murphy C."/>
            <person name="Pearson M."/>
            <person name="Poon T.W."/>
            <person name="Priest M."/>
            <person name="Roberts A."/>
            <person name="Saif S."/>
            <person name="Shea T."/>
            <person name="Sykes S."/>
            <person name="Wortman J."/>
            <person name="Nusbaum C."/>
            <person name="Birren B."/>
        </authorList>
    </citation>
    <scope>NUCLEOTIDE SEQUENCE [LARGE SCALE GENOMIC DNA]</scope>
    <source>
        <strain evidence="8">APO3</strain>
    </source>
</reference>
<dbReference type="EMBL" id="QUTG01003522">
    <property type="protein sequence ID" value="RHY91248.1"/>
    <property type="molecule type" value="Genomic_DNA"/>
</dbReference>
<organism evidence="8">
    <name type="scientific">Aphanomyces astaci</name>
    <name type="common">Crayfish plague agent</name>
    <dbReference type="NCBI Taxonomy" id="112090"/>
    <lineage>
        <taxon>Eukaryota</taxon>
        <taxon>Sar</taxon>
        <taxon>Stramenopiles</taxon>
        <taxon>Oomycota</taxon>
        <taxon>Saprolegniomycetes</taxon>
        <taxon>Saprolegniales</taxon>
        <taxon>Verrucalvaceae</taxon>
        <taxon>Aphanomyces</taxon>
    </lineage>
</organism>
<evidence type="ECO:0000313" key="14">
    <source>
        <dbReference type="EMBL" id="RHY66364.1"/>
    </source>
</evidence>
<keyword evidence="4" id="KW-0496">Mitochondrion</keyword>
<evidence type="ECO:0000313" key="13">
    <source>
        <dbReference type="EMBL" id="RHY56453.1"/>
    </source>
</evidence>
<evidence type="ECO:0000313" key="20">
    <source>
        <dbReference type="EMBL" id="RQM20373.1"/>
    </source>
</evidence>
<accession>W4GET6</accession>
<evidence type="ECO:0000313" key="19">
    <source>
        <dbReference type="EMBL" id="RLO10939.1"/>
    </source>
</evidence>
<dbReference type="InterPro" id="IPR013219">
    <property type="entry name" value="Ribosomal_mS33"/>
</dbReference>
<evidence type="ECO:0000256" key="4">
    <source>
        <dbReference type="ARBA" id="ARBA00023128"/>
    </source>
</evidence>
<evidence type="ECO:0000313" key="16">
    <source>
        <dbReference type="EMBL" id="RHZ18536.1"/>
    </source>
</evidence>
<dbReference type="GO" id="GO:1990904">
    <property type="term" value="C:ribonucleoprotein complex"/>
    <property type="evidence" value="ECO:0007669"/>
    <property type="project" value="UniProtKB-KW"/>
</dbReference>
<evidence type="ECO:0000313" key="22">
    <source>
        <dbReference type="Proteomes" id="UP000265716"/>
    </source>
</evidence>
<evidence type="ECO:0000313" key="24">
    <source>
        <dbReference type="Proteomes" id="UP000266239"/>
    </source>
</evidence>
<evidence type="ECO:0000313" key="28">
    <source>
        <dbReference type="Proteomes" id="UP000284702"/>
    </source>
</evidence>
<evidence type="ECO:0000313" key="18">
    <source>
        <dbReference type="EMBL" id="RHZ39545.1"/>
    </source>
</evidence>
<evidence type="ECO:0000313" key="11">
    <source>
        <dbReference type="EMBL" id="RHY19013.1"/>
    </source>
</evidence>
<evidence type="ECO:0000313" key="8">
    <source>
        <dbReference type="EMBL" id="ETV77554.1"/>
    </source>
</evidence>
<dbReference type="EMBL" id="QUTB01003735">
    <property type="protein sequence ID" value="RHY66364.1"/>
    <property type="molecule type" value="Genomic_DNA"/>
</dbReference>
<dbReference type="Proteomes" id="UP000266196">
    <property type="component" value="Unassembled WGS sequence"/>
</dbReference>
<evidence type="ECO:0000256" key="6">
    <source>
        <dbReference type="ARBA" id="ARBA00035132"/>
    </source>
</evidence>